<dbReference type="EMBL" id="DS113453">
    <property type="protein sequence ID" value="EAY05255.1"/>
    <property type="molecule type" value="Genomic_DNA"/>
</dbReference>
<reference evidence="1" key="2">
    <citation type="journal article" date="2007" name="Science">
        <title>Draft genome sequence of the sexually transmitted pathogen Trichomonas vaginalis.</title>
        <authorList>
            <person name="Carlton J.M."/>
            <person name="Hirt R.P."/>
            <person name="Silva J.C."/>
            <person name="Delcher A.L."/>
            <person name="Schatz M."/>
            <person name="Zhao Q."/>
            <person name="Wortman J.R."/>
            <person name="Bidwell S.L."/>
            <person name="Alsmark U.C.M."/>
            <person name="Besteiro S."/>
            <person name="Sicheritz-Ponten T."/>
            <person name="Noel C.J."/>
            <person name="Dacks J.B."/>
            <person name="Foster P.G."/>
            <person name="Simillion C."/>
            <person name="Van de Peer Y."/>
            <person name="Miranda-Saavedra D."/>
            <person name="Barton G.J."/>
            <person name="Westrop G.D."/>
            <person name="Mueller S."/>
            <person name="Dessi D."/>
            <person name="Fiori P.L."/>
            <person name="Ren Q."/>
            <person name="Paulsen I."/>
            <person name="Zhang H."/>
            <person name="Bastida-Corcuera F.D."/>
            <person name="Simoes-Barbosa A."/>
            <person name="Brown M.T."/>
            <person name="Hayes R.D."/>
            <person name="Mukherjee M."/>
            <person name="Okumura C.Y."/>
            <person name="Schneider R."/>
            <person name="Smith A.J."/>
            <person name="Vanacova S."/>
            <person name="Villalvazo M."/>
            <person name="Haas B.J."/>
            <person name="Pertea M."/>
            <person name="Feldblyum T.V."/>
            <person name="Utterback T.R."/>
            <person name="Shu C.L."/>
            <person name="Osoegawa K."/>
            <person name="de Jong P.J."/>
            <person name="Hrdy I."/>
            <person name="Horvathova L."/>
            <person name="Zubacova Z."/>
            <person name="Dolezal P."/>
            <person name="Malik S.B."/>
            <person name="Logsdon J.M. Jr."/>
            <person name="Henze K."/>
            <person name="Gupta A."/>
            <person name="Wang C.C."/>
            <person name="Dunne R.L."/>
            <person name="Upcroft J.A."/>
            <person name="Upcroft P."/>
            <person name="White O."/>
            <person name="Salzberg S.L."/>
            <person name="Tang P."/>
            <person name="Chiu C.-H."/>
            <person name="Lee Y.-S."/>
            <person name="Embley T.M."/>
            <person name="Coombs G.H."/>
            <person name="Mottram J.C."/>
            <person name="Tachezy J."/>
            <person name="Fraser-Liggett C.M."/>
            <person name="Johnson P.J."/>
        </authorList>
    </citation>
    <scope>NUCLEOTIDE SEQUENCE [LARGE SCALE GENOMIC DNA]</scope>
    <source>
        <strain evidence="1">G3</strain>
    </source>
</reference>
<dbReference type="RefSeq" id="XP_001317478.1">
    <property type="nucleotide sequence ID" value="XM_001317443.1"/>
</dbReference>
<dbReference type="VEuPathDB" id="TrichDB:TVAGG3_0338430"/>
<gene>
    <name evidence="1" type="ORF">TVAG_020010</name>
</gene>
<dbReference type="VEuPathDB" id="TrichDB:TVAG_020010"/>
<reference evidence="1" key="1">
    <citation type="submission" date="2006-10" db="EMBL/GenBank/DDBJ databases">
        <authorList>
            <person name="Amadeo P."/>
            <person name="Zhao Q."/>
            <person name="Wortman J."/>
            <person name="Fraser-Liggett C."/>
            <person name="Carlton J."/>
        </authorList>
    </citation>
    <scope>NUCLEOTIDE SEQUENCE</scope>
    <source>
        <strain evidence="1">G3</strain>
    </source>
</reference>
<organism evidence="1 2">
    <name type="scientific">Trichomonas vaginalis (strain ATCC PRA-98 / G3)</name>
    <dbReference type="NCBI Taxonomy" id="412133"/>
    <lineage>
        <taxon>Eukaryota</taxon>
        <taxon>Metamonada</taxon>
        <taxon>Parabasalia</taxon>
        <taxon>Trichomonadida</taxon>
        <taxon>Trichomonadidae</taxon>
        <taxon>Trichomonas</taxon>
    </lineage>
</organism>
<sequence length="1525" mass="176552">MISIGCLSNQFHLSQTIKHLFRGQGRLCILNAEKFTTSELKEILRPLLETGQPAEWKPCDFCPIYFYVKWSAYSVLAYFNIPSNFVPSEDFFLSLLDKSPFQWMNKLGEYLKLGITQKIPDLEVQGFLDILVMLYSYLPGLYTAIQSTINRVLSKIPGPTLFSYLKLDLFILKSDINNDIIQYFPIEFLQQKYMKEFAPLLVLLKNPMDVMRLQSLAIYSEPYPRKSTLFEQNRIFSLINQVIRKNKMGNTTHFLDEIITYSIRELIAGNYEVSHDIANDLPLFYPYIVLASYQTQPDQQKFVKILVSVMKTTKHKVLTSVYDAMNNDQNLLSLLYKITGNKVTLKTFETKSVPFILYPMMDSLSVAQLKSIFGKSLFNISDSDRMKDSSFMYAYFALIEVMGIIIGRKKSNKLTYYLEMIEDDEVMDAVIIDIMSLIFLQVGTQYICDVEKAELILSSITGFLNNPVLFNSANMKLTYARVRGFQDLKSCLVHPQTVILSLLKNSESDIAPALQLCQGNKSTLDKIFLIKEIRELMKGKFVWQIEINNRDLLGIEYFLSFGDSILPLNSDDNDIKIVVERRKEFRNQEALDIIQTDSLASAIQFYDIGFFEGKVFPKYNLFSSFCSYIGLIKKLSGFSTNVGAQSIVDILNNSSNYSWEDITTLLGPNALEVALQFSRRILLDSVFFKLLKTNFPLVAIAIAVDRKQDSGMFVSQIIAKYTSNFKKVTIKAIPRNLSEVFEIIYYYEDNFMEIPNDILKICAEIAIKERSVKAMNLIWEKDETLFIGMNPLEYTTSEISRLHVFSYIRTVRAQKLGLTYFTPVETVVNTFIYFGDFVGLYEFSEDFRVNILNQLTMICKQNPEIVEKLRNSPIKLFRDLTKQFPQKESYSYYETLKQEFEKIIPNPSKVYEDLPKVIKLFKNIKRENLPPQNLTEYFVKRIVEQVSFLTVFSGGLEARANVMMQRCNRVLEKMRDITGESTIDKIITLSQFVSIFPFTKTAKKYDFHDFQAENKGYVFATICSEMNQRQLMLQFCALWRLDFCPFLFKRAIVCFRQSFIDEGVKELEMVKTVVFSNHAKISSVSTESKELIEQMIQILSGNLLFDMRDEVIKQDREWKGRRGELYEAIMDVFSNECLMYMTKHKNTCDIMQYTFKLLESIDTFPILNRWSTNLNSVTFSSKQMKSLCECLASFNENRRLIYLLSTLGEFETVFSQLEKVPQQKRMTMFRSTIVYPALANSNWNKLWRLVYKSLASRISFIEIFFQFLSKSNMTRTLYDIQMKLGLYEDAIKSAVEGYHLANKWSTCLQIVHCIKDGLKKRISSEQSEIAQKRNILSLENLSMMLTRTQVQESIVNYAMKNKLPFNPDLEIIRSRENAESTAVFLLNNHEYSLVFDVLSTGVQPTSVFKEFVRKLAKNGPIALNKYCLAMNIKDEALYETTVSNIMSAMSQLTTDRNSLRAFIDTCVKTERAKIGIFMQNRFLIDALNLMKKKRKEYILQIKMAKDMAEKVGDNAARDLALSMIK</sequence>
<evidence type="ECO:0000313" key="2">
    <source>
        <dbReference type="Proteomes" id="UP000001542"/>
    </source>
</evidence>
<proteinExistence type="predicted"/>
<dbReference type="OrthoDB" id="1470350at2759"/>
<dbReference type="KEGG" id="tva:4763119"/>
<keyword evidence="2" id="KW-1185">Reference proteome</keyword>
<protein>
    <submittedName>
        <fullName evidence="1">Uncharacterized protein</fullName>
    </submittedName>
</protein>
<dbReference type="InParanoid" id="A2EPZ0"/>
<evidence type="ECO:0000313" key="1">
    <source>
        <dbReference type="EMBL" id="EAY05255.1"/>
    </source>
</evidence>
<name>A2EPZ0_TRIV3</name>
<accession>A2EPZ0</accession>
<dbReference type="Proteomes" id="UP000001542">
    <property type="component" value="Unassembled WGS sequence"/>
</dbReference>